<dbReference type="OMA" id="YGQVQAC"/>
<dbReference type="EMBL" id="AHAT01012249">
    <property type="status" value="NOT_ANNOTATED_CDS"/>
    <property type="molecule type" value="Genomic_DNA"/>
</dbReference>
<dbReference type="SUPFAM" id="SSF57535">
    <property type="entry name" value="Complement control module/SCR domain"/>
    <property type="match status" value="1"/>
</dbReference>
<dbReference type="GO" id="GO:0007155">
    <property type="term" value="P:cell adhesion"/>
    <property type="evidence" value="ECO:0007669"/>
    <property type="project" value="InterPro"/>
</dbReference>
<dbReference type="EMBL" id="AHAT01012247">
    <property type="status" value="NOT_ANNOTATED_CDS"/>
    <property type="molecule type" value="Genomic_DNA"/>
</dbReference>
<dbReference type="Proteomes" id="UP000018468">
    <property type="component" value="Linkage group LG11"/>
</dbReference>
<proteinExistence type="predicted"/>
<feature type="signal peptide" evidence="7">
    <location>
        <begin position="1"/>
        <end position="16"/>
    </location>
</feature>
<evidence type="ECO:0000256" key="7">
    <source>
        <dbReference type="SAM" id="SignalP"/>
    </source>
</evidence>
<sequence length="626" mass="66618">WPAPLLSLTLVSLCCAAGRVFIVESKSGSEGLDAEAAQRACDSEGGRLASVEDLRQAVAECSFTACTRGWLAGPTIGTTVCNSLGSGQQSMTAVVVKTENASTASAQLDTFCIKDKGKPCGDPPSFPHTSLQGHTGFEMGDELLYVCAQSYVMASGRSAFSLLCDSCGEWYGLVQACVKDETEAHIDYEDKFPDGRHLSYEDPEEPEDSQEALSFGEHEDTEQERGDARGREGEQGAGRTEGEGEEEVEDSTDRDFQEPTTPTESPVSLLSQKHLFWFPSETFHEPEEPGEKEVTAREGGGPVFTDGDNHIGVKTSGSATEGLPGFDDGEDFPIDLPAGDPKNDTKQATKDSVASTDESWLDGYPVTQEVAEDGEKVGGGSTEAEDGEVPGATDRPNHVEISRADAASTAPSPGFTQIAAAPTGQIHYGVQRLPAALTPSPAPETAGTGEEEVAPRFTTTPSEAAHADTIAPSESASEDHELAVTPTVASWETTEALYPIVDHMPEPTDSDDNTTPYQIPRETTAGSSDDFAGTGLYEEPITWNLTHAHGPGAKLRPTAAPCVGEDCPQHSSGPMIAVIIVAICLLVVVATLAVWCYKKRQQKSSVYKMNGKGQTRHPQQIEMQQK</sequence>
<dbReference type="Bgee" id="ENSLOCG00000002694">
    <property type="expression patterns" value="Expressed in heart and 4 other cell types or tissues"/>
</dbReference>
<dbReference type="Ensembl" id="ENSLOCT00000003171.1">
    <property type="protein sequence ID" value="ENSLOCP00000003164.1"/>
    <property type="gene ID" value="ENSLOCG00000002694.1"/>
</dbReference>
<dbReference type="Pfam" id="PF00084">
    <property type="entry name" value="Sushi"/>
    <property type="match status" value="1"/>
</dbReference>
<dbReference type="InterPro" id="IPR016186">
    <property type="entry name" value="C-type_lectin-like/link_sf"/>
</dbReference>
<dbReference type="Gene3D" id="3.10.100.10">
    <property type="entry name" value="Mannose-Binding Protein A, subunit A"/>
    <property type="match status" value="1"/>
</dbReference>
<keyword evidence="6" id="KW-1133">Transmembrane helix</keyword>
<keyword evidence="2 7" id="KW-0732">Signal</keyword>
<dbReference type="InterPro" id="IPR035976">
    <property type="entry name" value="Sushi/SCR/CCP_sf"/>
</dbReference>
<feature type="domain" description="Sushi" evidence="8">
    <location>
        <begin position="118"/>
        <end position="179"/>
    </location>
</feature>
<dbReference type="InterPro" id="IPR016187">
    <property type="entry name" value="CTDL_fold"/>
</dbReference>
<evidence type="ECO:0000256" key="2">
    <source>
        <dbReference type="ARBA" id="ARBA00022729"/>
    </source>
</evidence>
<dbReference type="PROSITE" id="PS50963">
    <property type="entry name" value="LINK_2"/>
    <property type="match status" value="1"/>
</dbReference>
<keyword evidence="6" id="KW-0472">Membrane</keyword>
<name>W5M456_LEPOC</name>
<dbReference type="CDD" id="cd12087">
    <property type="entry name" value="TM_EGFR-like"/>
    <property type="match status" value="1"/>
</dbReference>
<dbReference type="GO" id="GO:0007219">
    <property type="term" value="P:Notch signaling pathway"/>
    <property type="evidence" value="ECO:0000318"/>
    <property type="project" value="GO_Central"/>
</dbReference>
<feature type="compositionally biased region" description="Basic and acidic residues" evidence="5">
    <location>
        <begin position="223"/>
        <end position="234"/>
    </location>
</feature>
<dbReference type="STRING" id="7918.ENSLOCP00000003164"/>
<dbReference type="Gene3D" id="2.10.70.10">
    <property type="entry name" value="Complement Module, domain 1"/>
    <property type="match status" value="1"/>
</dbReference>
<feature type="compositionally biased region" description="Polar residues" evidence="5">
    <location>
        <begin position="258"/>
        <end position="270"/>
    </location>
</feature>
<dbReference type="FunFam" id="2.10.70.10:FF:000050">
    <property type="entry name" value="sushi domain-containing protein 5"/>
    <property type="match status" value="1"/>
</dbReference>
<feature type="chain" id="PRO_5004865628" evidence="7">
    <location>
        <begin position="17"/>
        <end position="626"/>
    </location>
</feature>
<feature type="transmembrane region" description="Helical" evidence="6">
    <location>
        <begin position="575"/>
        <end position="597"/>
    </location>
</feature>
<evidence type="ECO:0000313" key="11">
    <source>
        <dbReference type="Proteomes" id="UP000018468"/>
    </source>
</evidence>
<evidence type="ECO:0000256" key="6">
    <source>
        <dbReference type="SAM" id="Phobius"/>
    </source>
</evidence>
<dbReference type="InParanoid" id="W5M456"/>
<keyword evidence="6" id="KW-0812">Transmembrane</keyword>
<feature type="compositionally biased region" description="Basic and acidic residues" evidence="5">
    <location>
        <begin position="190"/>
        <end position="200"/>
    </location>
</feature>
<dbReference type="HOGENOM" id="CLU_017358_0_0_1"/>
<evidence type="ECO:0000259" key="8">
    <source>
        <dbReference type="PROSITE" id="PS50923"/>
    </source>
</evidence>
<keyword evidence="1 4" id="KW-0768">Sushi</keyword>
<protein>
    <submittedName>
        <fullName evidence="10">Sushi domain containing 5</fullName>
    </submittedName>
</protein>
<evidence type="ECO:0000313" key="10">
    <source>
        <dbReference type="Ensembl" id="ENSLOCP00000003164.1"/>
    </source>
</evidence>
<organism evidence="10 11">
    <name type="scientific">Lepisosteus oculatus</name>
    <name type="common">Spotted gar</name>
    <dbReference type="NCBI Taxonomy" id="7918"/>
    <lineage>
        <taxon>Eukaryota</taxon>
        <taxon>Metazoa</taxon>
        <taxon>Chordata</taxon>
        <taxon>Craniata</taxon>
        <taxon>Vertebrata</taxon>
        <taxon>Euteleostomi</taxon>
        <taxon>Actinopterygii</taxon>
        <taxon>Neopterygii</taxon>
        <taxon>Holostei</taxon>
        <taxon>Semionotiformes</taxon>
        <taxon>Lepisosteidae</taxon>
        <taxon>Lepisosteus</taxon>
    </lineage>
</organism>
<dbReference type="PROSITE" id="PS50923">
    <property type="entry name" value="SUSHI"/>
    <property type="match status" value="1"/>
</dbReference>
<evidence type="ECO:0000256" key="4">
    <source>
        <dbReference type="PROSITE-ProRule" id="PRU00302"/>
    </source>
</evidence>
<dbReference type="eggNOG" id="ENOG502QQ3P">
    <property type="taxonomic scope" value="Eukaryota"/>
</dbReference>
<feature type="region of interest" description="Disordered" evidence="5">
    <location>
        <begin position="283"/>
        <end position="358"/>
    </location>
</feature>
<dbReference type="GeneTree" id="ENSGT00390000009163"/>
<feature type="domain" description="Link" evidence="9">
    <location>
        <begin position="19"/>
        <end position="114"/>
    </location>
</feature>
<dbReference type="SMART" id="SM00032">
    <property type="entry name" value="CCP"/>
    <property type="match status" value="1"/>
</dbReference>
<evidence type="ECO:0000256" key="5">
    <source>
        <dbReference type="SAM" id="MobiDB-lite"/>
    </source>
</evidence>
<reference evidence="10" key="2">
    <citation type="submission" date="2025-08" db="UniProtKB">
        <authorList>
            <consortium name="Ensembl"/>
        </authorList>
    </citation>
    <scope>IDENTIFICATION</scope>
</reference>
<feature type="compositionally biased region" description="Acidic residues" evidence="5">
    <location>
        <begin position="201"/>
        <end position="210"/>
    </location>
</feature>
<dbReference type="Pfam" id="PF00193">
    <property type="entry name" value="Xlink"/>
    <property type="match status" value="1"/>
</dbReference>
<reference evidence="11" key="1">
    <citation type="submission" date="2011-12" db="EMBL/GenBank/DDBJ databases">
        <title>The Draft Genome of Lepisosteus oculatus.</title>
        <authorList>
            <consortium name="The Broad Institute Genome Assembly &amp; Analysis Group"/>
            <consortium name="Computational R&amp;D Group"/>
            <consortium name="and Sequencing Platform"/>
            <person name="Di Palma F."/>
            <person name="Alfoldi J."/>
            <person name="Johnson J."/>
            <person name="Berlin A."/>
            <person name="Gnerre S."/>
            <person name="Jaffe D."/>
            <person name="MacCallum I."/>
            <person name="Young S."/>
            <person name="Walker B.J."/>
            <person name="Lander E.S."/>
            <person name="Lindblad-Toh K."/>
        </authorList>
    </citation>
    <scope>NUCLEOTIDE SEQUENCE [LARGE SCALE GENOMIC DNA]</scope>
</reference>
<accession>W5M456</accession>
<evidence type="ECO:0000256" key="1">
    <source>
        <dbReference type="ARBA" id="ARBA00022659"/>
    </source>
</evidence>
<dbReference type="SUPFAM" id="SSF56436">
    <property type="entry name" value="C-type lectin-like"/>
    <property type="match status" value="1"/>
</dbReference>
<keyword evidence="11" id="KW-1185">Reference proteome</keyword>
<comment type="caution">
    <text evidence="4">Lacks conserved residue(s) required for the propagation of feature annotation.</text>
</comment>
<dbReference type="SMART" id="SM00445">
    <property type="entry name" value="LINK"/>
    <property type="match status" value="1"/>
</dbReference>
<dbReference type="GO" id="GO:0005540">
    <property type="term" value="F:hyaluronic acid binding"/>
    <property type="evidence" value="ECO:0007669"/>
    <property type="project" value="InterPro"/>
</dbReference>
<feature type="region of interest" description="Disordered" evidence="5">
    <location>
        <begin position="190"/>
        <end position="270"/>
    </location>
</feature>
<dbReference type="InterPro" id="IPR000538">
    <property type="entry name" value="Link_dom"/>
</dbReference>
<evidence type="ECO:0000259" key="9">
    <source>
        <dbReference type="PROSITE" id="PS50963"/>
    </source>
</evidence>
<dbReference type="PANTHER" id="PTHR32493:SF0">
    <property type="entry name" value="SUSHI DOMAIN-CONTAINING PROTEIN 5"/>
    <property type="match status" value="1"/>
</dbReference>
<dbReference type="InterPro" id="IPR000436">
    <property type="entry name" value="Sushi_SCR_CCP_dom"/>
</dbReference>
<keyword evidence="3" id="KW-1015">Disulfide bond</keyword>
<dbReference type="EMBL" id="AHAT01012248">
    <property type="status" value="NOT_ANNOTATED_CDS"/>
    <property type="molecule type" value="Genomic_DNA"/>
</dbReference>
<dbReference type="InterPro" id="IPR053298">
    <property type="entry name" value="Sushi_domain_protein"/>
</dbReference>
<feature type="compositionally biased region" description="Basic and acidic residues" evidence="5">
    <location>
        <begin position="283"/>
        <end position="296"/>
    </location>
</feature>
<dbReference type="FunFam" id="3.10.100.10:FF:000058">
    <property type="entry name" value="Sushi domain-containing protein 5"/>
    <property type="match status" value="1"/>
</dbReference>
<reference evidence="10" key="3">
    <citation type="submission" date="2025-09" db="UniProtKB">
        <authorList>
            <consortium name="Ensembl"/>
        </authorList>
    </citation>
    <scope>IDENTIFICATION</scope>
</reference>
<dbReference type="AlphaFoldDB" id="W5M456"/>
<dbReference type="PANTHER" id="PTHR32493">
    <property type="entry name" value="SUSHI DOMAIN-CONTAINING PROTEIN 5"/>
    <property type="match status" value="1"/>
</dbReference>
<feature type="region of interest" description="Disordered" evidence="5">
    <location>
        <begin position="370"/>
        <end position="396"/>
    </location>
</feature>
<evidence type="ECO:0000256" key="3">
    <source>
        <dbReference type="ARBA" id="ARBA00023157"/>
    </source>
</evidence>